<dbReference type="GO" id="GO:0000455">
    <property type="term" value="P:enzyme-directed rRNA pseudouridine synthesis"/>
    <property type="evidence" value="ECO:0007669"/>
    <property type="project" value="TreeGrafter"/>
</dbReference>
<dbReference type="Gene3D" id="3.30.2350.10">
    <property type="entry name" value="Pseudouridine synthase"/>
    <property type="match status" value="1"/>
</dbReference>
<sequence>MTVALRLLAVVVAALFSASTSAAKIGKAAEKYNNVVVNMTRVELGVNGREFVGETSGAIRSVLDTGAPPTYGQATGTAIWLGQSAAVRFTAPPDVGGYGARLFELQLVLGASRYVSTRVRLTVVEDSGFNTPGNVPVETREFGIPAHDGRVTVTATSAGNVYLYPGEIFWVVLESRAQFVQDAVSWLDSVGGVAWTAFATSSLADGSLGDGSDGHGQNVLHGNENGHAARWVVERSRRASSLRVLPFFILTVVMSLLTAVDTRYGRPVAARVLLARAERYVAVDKPHDLRIDGATDASPTLQAMLEAALPAQRLRPVHQLDAVTSGVHLWALTRDAARHAARCFEERSVRKVYLALVRGHLSQGRLSEQTFAVNLPLAELAADVDEHKMAVAFSSNSNARPAQTVVKVLRHGYLRFASDSDSPFAYERFVKASLWELRPVSGRRHQLRVHCSHLGHPIIGDPLYELPFSTDAPRTMLHAHSLFVPIDRHGGDAPIDVKSPDPFSHLLIPEDQVTEEMKKSADDPNNLPGLWMRYGLNGQIPTVSDLRMNGGKDQNVPQTTHQQHRFTLKSGVFETWELRDKSLMSAIASAEKALAVRQQIWKGTKYADPFSHTSKFGRYTNILGIIGYERLQIKPLGRVDQGGDRRITIGSNGTSGSGTNGGSNNMMTLMTANAPLSSKDYRNNDSNTNNNNDKRVESIPALLKKIVGEIELVAWLSPNDRELLINAFISDLAHRFNHTHELISSKLTAAQNRRIILKLFERIGCVKNTILERCRQKKVAMDQLGVFAEDANSSVGA</sequence>
<dbReference type="Proteomes" id="UP001211907">
    <property type="component" value="Unassembled WGS sequence"/>
</dbReference>
<feature type="chain" id="PRO_5042078841" evidence="3">
    <location>
        <begin position="23"/>
        <end position="797"/>
    </location>
</feature>
<keyword evidence="3" id="KW-0732">Signal</keyword>
<protein>
    <submittedName>
        <fullName evidence="5">RNA pseudouridylate synthase domain-containing protein 1</fullName>
    </submittedName>
</protein>
<reference evidence="5" key="1">
    <citation type="submission" date="2020-05" db="EMBL/GenBank/DDBJ databases">
        <title>Phylogenomic resolution of chytrid fungi.</title>
        <authorList>
            <person name="Stajich J.E."/>
            <person name="Amses K."/>
            <person name="Simmons R."/>
            <person name="Seto K."/>
            <person name="Myers J."/>
            <person name="Bonds A."/>
            <person name="Quandt C.A."/>
            <person name="Barry K."/>
            <person name="Liu P."/>
            <person name="Grigoriev I."/>
            <person name="Longcore J.E."/>
            <person name="James T.Y."/>
        </authorList>
    </citation>
    <scope>NUCLEOTIDE SEQUENCE</scope>
    <source>
        <strain evidence="5">JEL0513</strain>
    </source>
</reference>
<dbReference type="Pfam" id="PF00849">
    <property type="entry name" value="PseudoU_synth_2"/>
    <property type="match status" value="1"/>
</dbReference>
<dbReference type="GO" id="GO:0009982">
    <property type="term" value="F:pseudouridine synthase activity"/>
    <property type="evidence" value="ECO:0007669"/>
    <property type="project" value="InterPro"/>
</dbReference>
<gene>
    <name evidence="5" type="primary">RPUSD1</name>
    <name evidence="5" type="ORF">HK100_003240</name>
</gene>
<evidence type="ECO:0000256" key="1">
    <source>
        <dbReference type="ARBA" id="ARBA00010876"/>
    </source>
</evidence>
<feature type="domain" description="Pseudouridine synthase RsuA/RluA-like" evidence="4">
    <location>
        <begin position="280"/>
        <end position="453"/>
    </location>
</feature>
<proteinExistence type="inferred from homology"/>
<dbReference type="AlphaFoldDB" id="A0AAD5SV58"/>
<dbReference type="InterPro" id="IPR050188">
    <property type="entry name" value="RluA_PseudoU_synthase"/>
</dbReference>
<dbReference type="InterPro" id="IPR020103">
    <property type="entry name" value="PsdUridine_synth_cat_dom_sf"/>
</dbReference>
<comment type="similarity">
    <text evidence="1">Belongs to the pseudouridine synthase RluA family.</text>
</comment>
<evidence type="ECO:0000313" key="6">
    <source>
        <dbReference type="Proteomes" id="UP001211907"/>
    </source>
</evidence>
<dbReference type="EMBL" id="JADGJH010001799">
    <property type="protein sequence ID" value="KAJ3109736.1"/>
    <property type="molecule type" value="Genomic_DNA"/>
</dbReference>
<dbReference type="GO" id="GO:0003723">
    <property type="term" value="F:RNA binding"/>
    <property type="evidence" value="ECO:0007669"/>
    <property type="project" value="InterPro"/>
</dbReference>
<organism evidence="5 6">
    <name type="scientific">Physocladia obscura</name>
    <dbReference type="NCBI Taxonomy" id="109957"/>
    <lineage>
        <taxon>Eukaryota</taxon>
        <taxon>Fungi</taxon>
        <taxon>Fungi incertae sedis</taxon>
        <taxon>Chytridiomycota</taxon>
        <taxon>Chytridiomycota incertae sedis</taxon>
        <taxon>Chytridiomycetes</taxon>
        <taxon>Chytridiales</taxon>
        <taxon>Chytriomycetaceae</taxon>
        <taxon>Physocladia</taxon>
    </lineage>
</organism>
<dbReference type="SUPFAM" id="SSF55120">
    <property type="entry name" value="Pseudouridine synthase"/>
    <property type="match status" value="1"/>
</dbReference>
<evidence type="ECO:0000313" key="5">
    <source>
        <dbReference type="EMBL" id="KAJ3109736.1"/>
    </source>
</evidence>
<evidence type="ECO:0000256" key="2">
    <source>
        <dbReference type="SAM" id="MobiDB-lite"/>
    </source>
</evidence>
<dbReference type="CDD" id="cd02869">
    <property type="entry name" value="PseudoU_synth_RluA_like"/>
    <property type="match status" value="1"/>
</dbReference>
<dbReference type="PANTHER" id="PTHR21600:SF87">
    <property type="entry name" value="RNA PSEUDOURIDYLATE SYNTHASE DOMAIN-CONTAINING PROTEIN 1"/>
    <property type="match status" value="1"/>
</dbReference>
<evidence type="ECO:0000256" key="3">
    <source>
        <dbReference type="SAM" id="SignalP"/>
    </source>
</evidence>
<name>A0AAD5SV58_9FUNG</name>
<feature type="region of interest" description="Disordered" evidence="2">
    <location>
        <begin position="644"/>
        <end position="663"/>
    </location>
</feature>
<keyword evidence="6" id="KW-1185">Reference proteome</keyword>
<evidence type="ECO:0000259" key="4">
    <source>
        <dbReference type="Pfam" id="PF00849"/>
    </source>
</evidence>
<accession>A0AAD5SV58</accession>
<dbReference type="InterPro" id="IPR006145">
    <property type="entry name" value="PsdUridine_synth_RsuA/RluA"/>
</dbReference>
<dbReference type="PANTHER" id="PTHR21600">
    <property type="entry name" value="MITOCHONDRIAL RNA PSEUDOURIDINE SYNTHASE"/>
    <property type="match status" value="1"/>
</dbReference>
<comment type="caution">
    <text evidence="5">The sequence shown here is derived from an EMBL/GenBank/DDBJ whole genome shotgun (WGS) entry which is preliminary data.</text>
</comment>
<feature type="signal peptide" evidence="3">
    <location>
        <begin position="1"/>
        <end position="22"/>
    </location>
</feature>